<dbReference type="InterPro" id="IPR022819">
    <property type="entry name" value="Poxvirus_Bcl-2-like"/>
</dbReference>
<dbReference type="Proteomes" id="UP000217350">
    <property type="component" value="Segment"/>
</dbReference>
<sequence>MSSASFNTHDVFSPLGFGDRLIDVNDTKQCLVEYMYWSSYPFRSREAAGTMYSKFLSFRQEAESVFGDVRNVVINMPWDNVEDCLAIVRCYVKDDMKTAREAAAIVGLCAYAATYWIDDDRPSEKSLNALFIMLELFNYADYMAIYQRIQEN</sequence>
<reference evidence="1" key="1">
    <citation type="journal article" date="2017" name="Virus Genes">
        <title>Two novel poxviruses with unusual genome rearrangements: NY_014 and Murmansk.</title>
        <authorList>
            <person name="Smithson C."/>
            <person name="Meyer H."/>
            <person name="Gigante C.M."/>
            <person name="Gao J."/>
            <person name="Zhao H."/>
            <person name="Batra D."/>
            <person name="Damon I."/>
            <person name="Upton C."/>
            <person name="Li Y."/>
        </authorList>
    </citation>
    <scope>NUCLEOTIDE SEQUENCE [LARGE SCALE GENOMIC DNA]</scope>
    <source>
        <strain evidence="1">LEIV-11411</strain>
    </source>
</reference>
<evidence type="ECO:0000313" key="1">
    <source>
        <dbReference type="EMBL" id="AST09380.1"/>
    </source>
</evidence>
<proteinExistence type="predicted"/>
<dbReference type="OrthoDB" id="13317at10239"/>
<dbReference type="InterPro" id="IPR043018">
    <property type="entry name" value="Poxvirus_sf"/>
</dbReference>
<dbReference type="PIRSF" id="PIRSF017324">
    <property type="entry name" value="UCP017324"/>
    <property type="match status" value="1"/>
</dbReference>
<keyword evidence="2" id="KW-1185">Reference proteome</keyword>
<accession>A0A223FN25</accession>
<dbReference type="EMBL" id="MF001304">
    <property type="protein sequence ID" value="AST09380.1"/>
    <property type="molecule type" value="Genomic_DNA"/>
</dbReference>
<dbReference type="InterPro" id="IPR011212">
    <property type="entry name" value="Poxvirus_B14/B22/C16"/>
</dbReference>
<evidence type="ECO:0000313" key="2">
    <source>
        <dbReference type="Proteomes" id="UP000217350"/>
    </source>
</evidence>
<dbReference type="Gene3D" id="1.10.437.20">
    <property type="entry name" value="dsDNA poxvirus"/>
    <property type="match status" value="1"/>
</dbReference>
<dbReference type="Pfam" id="PF06227">
    <property type="entry name" value="Poxv_Bcl-2-like"/>
    <property type="match status" value="1"/>
</dbReference>
<protein>
    <submittedName>
        <fullName evidence="1">Uncharacterized protein</fullName>
    </submittedName>
</protein>
<organism evidence="1">
    <name type="scientific">Murmansk poxvirus</name>
    <dbReference type="NCBI Taxonomy" id="2025359"/>
    <lineage>
        <taxon>Viruses</taxon>
        <taxon>Varidnaviria</taxon>
        <taxon>Bamfordvirae</taxon>
        <taxon>Nucleocytoviricota</taxon>
        <taxon>Pokkesviricetes</taxon>
        <taxon>Chitovirales</taxon>
        <taxon>Poxviridae</taxon>
        <taxon>Chordopoxvirinae</taxon>
        <taxon>Centapoxvirus</taxon>
        <taxon>Centapoxvirus microtuspox</taxon>
        <taxon>Murmansk microtuspox virus</taxon>
    </lineage>
</organism>
<gene>
    <name evidence="1" type="ORF">Murmansk-185</name>
</gene>
<name>A0A223FN25_9POXV</name>